<keyword evidence="2" id="KW-1185">Reference proteome</keyword>
<evidence type="ECO:0000313" key="1">
    <source>
        <dbReference type="EMBL" id="AFX98568.1"/>
    </source>
</evidence>
<organism evidence="1 2">
    <name type="scientific">Candidatus Endolissoclinum faulkneri L2</name>
    <dbReference type="NCBI Taxonomy" id="1193729"/>
    <lineage>
        <taxon>Bacteria</taxon>
        <taxon>Pseudomonadati</taxon>
        <taxon>Pseudomonadota</taxon>
        <taxon>Alphaproteobacteria</taxon>
        <taxon>Rhodospirillales</taxon>
        <taxon>Rhodospirillaceae</taxon>
        <taxon>Candidatus Endolissoclinum</taxon>
    </lineage>
</organism>
<reference evidence="1 2" key="1">
    <citation type="journal article" date="2012" name="Proc. Natl. Acad. Sci. U.S.A.">
        <title>Genome streamlining and chemical defense in a coral reef symbiosis.</title>
        <authorList>
            <person name="Kwan J.C."/>
            <person name="Donia M.S."/>
            <person name="Han A.W."/>
            <person name="Hirose E."/>
            <person name="Haygood M.G."/>
            <person name="Schmidt E.W."/>
        </authorList>
    </citation>
    <scope>NUCLEOTIDE SEQUENCE [LARGE SCALE GENOMIC DNA]</scope>
    <source>
        <strain evidence="1 2">L2</strain>
    </source>
</reference>
<dbReference type="AlphaFoldDB" id="K7Z3K7"/>
<dbReference type="Proteomes" id="UP000010077">
    <property type="component" value="Chromosome"/>
</dbReference>
<dbReference type="KEGG" id="thal:A1OE_373"/>
<proteinExistence type="predicted"/>
<protein>
    <submittedName>
        <fullName evidence="1">Uncharacterized protein</fullName>
    </submittedName>
</protein>
<dbReference type="HOGENOM" id="CLU_3059626_0_0_5"/>
<evidence type="ECO:0000313" key="2">
    <source>
        <dbReference type="Proteomes" id="UP000010077"/>
    </source>
</evidence>
<dbReference type="EMBL" id="CP003539">
    <property type="protein sequence ID" value="AFX98568.1"/>
    <property type="molecule type" value="Genomic_DNA"/>
</dbReference>
<gene>
    <name evidence="1" type="ORF">A1OE_373</name>
</gene>
<sequence>MLINKLIITNKTYNCSKLVDQSRIESVSPFSLIMIKKLLPFAVKNLYSLTIHV</sequence>
<name>K7Z3K7_9PROT</name>
<accession>K7Z3K7</accession>